<dbReference type="InterPro" id="IPR016131">
    <property type="entry name" value="Haemerythrin_Fe_BS"/>
</dbReference>
<dbReference type="NCBIfam" id="TIGR02481">
    <property type="entry name" value="hemeryth_dom"/>
    <property type="match status" value="1"/>
</dbReference>
<dbReference type="Proteomes" id="UP000178449">
    <property type="component" value="Unassembled WGS sequence"/>
</dbReference>
<dbReference type="InterPro" id="IPR050669">
    <property type="entry name" value="Hemerythrin"/>
</dbReference>
<proteinExistence type="inferred from homology"/>
<dbReference type="NCBIfam" id="NF033749">
    <property type="entry name" value="bact_hemeryth"/>
    <property type="match status" value="1"/>
</dbReference>
<name>A0A1F6GA12_9PROT</name>
<organism evidence="6 7">
    <name type="scientific">Candidatus Lambdaproteobacteria bacterium RIFOXYD2_FULL_50_16</name>
    <dbReference type="NCBI Taxonomy" id="1817772"/>
    <lineage>
        <taxon>Bacteria</taxon>
        <taxon>Pseudomonadati</taxon>
        <taxon>Pseudomonadota</taxon>
        <taxon>Candidatus Lambdaproteobacteria</taxon>
    </lineage>
</organism>
<evidence type="ECO:0000313" key="7">
    <source>
        <dbReference type="Proteomes" id="UP000178449"/>
    </source>
</evidence>
<keyword evidence="2" id="KW-0813">Transport</keyword>
<dbReference type="InterPro" id="IPR012827">
    <property type="entry name" value="Hemerythrin_metal-bd"/>
</dbReference>
<dbReference type="EMBL" id="MFNE01000030">
    <property type="protein sequence ID" value="OGG94953.1"/>
    <property type="molecule type" value="Genomic_DNA"/>
</dbReference>
<evidence type="ECO:0000256" key="3">
    <source>
        <dbReference type="ARBA" id="ARBA00022723"/>
    </source>
</evidence>
<dbReference type="PROSITE" id="PS00550">
    <property type="entry name" value="HEMERYTHRINS"/>
    <property type="match status" value="1"/>
</dbReference>
<comment type="similarity">
    <text evidence="1">Belongs to the hemerythrin family.</text>
</comment>
<dbReference type="AlphaFoldDB" id="A0A1F6GA12"/>
<gene>
    <name evidence="6" type="ORF">A2527_06330</name>
</gene>
<evidence type="ECO:0000256" key="4">
    <source>
        <dbReference type="ARBA" id="ARBA00023004"/>
    </source>
</evidence>
<evidence type="ECO:0000313" key="6">
    <source>
        <dbReference type="EMBL" id="OGG94953.1"/>
    </source>
</evidence>
<comment type="caution">
    <text evidence="6">The sequence shown here is derived from an EMBL/GenBank/DDBJ whole genome shotgun (WGS) entry which is preliminary data.</text>
</comment>
<dbReference type="Gene3D" id="1.20.120.50">
    <property type="entry name" value="Hemerythrin-like"/>
    <property type="match status" value="1"/>
</dbReference>
<dbReference type="SUPFAM" id="SSF47188">
    <property type="entry name" value="Hemerythrin-like"/>
    <property type="match status" value="1"/>
</dbReference>
<sequence length="140" mass="16574">MVQFEKLVWKTDWNTGIDSIDQQHQKLLMAINVLHRQFDPSTDRPQAERLFDALEAYARIHFEHEEKLLYQTKYADLANHRTQHQDFFSEIKIHREQAKADSELNDAIADMLAYLLDWLISHILEVDMKYSPHLLKAGVK</sequence>
<evidence type="ECO:0000259" key="5">
    <source>
        <dbReference type="Pfam" id="PF01814"/>
    </source>
</evidence>
<dbReference type="GO" id="GO:0046872">
    <property type="term" value="F:metal ion binding"/>
    <property type="evidence" value="ECO:0007669"/>
    <property type="project" value="UniProtKB-KW"/>
</dbReference>
<feature type="domain" description="Hemerythrin-like" evidence="5">
    <location>
        <begin position="15"/>
        <end position="133"/>
    </location>
</feature>
<evidence type="ECO:0000256" key="1">
    <source>
        <dbReference type="ARBA" id="ARBA00010587"/>
    </source>
</evidence>
<protein>
    <recommendedName>
        <fullName evidence="5">Hemerythrin-like domain-containing protein</fullName>
    </recommendedName>
</protein>
<accession>A0A1F6GA12</accession>
<dbReference type="PANTHER" id="PTHR37164">
    <property type="entry name" value="BACTERIOHEMERYTHRIN"/>
    <property type="match status" value="1"/>
</dbReference>
<keyword evidence="2" id="KW-0561">Oxygen transport</keyword>
<keyword evidence="3" id="KW-0479">Metal-binding</keyword>
<dbReference type="InterPro" id="IPR012312">
    <property type="entry name" value="Hemerythrin-like"/>
</dbReference>
<dbReference type="Pfam" id="PF01814">
    <property type="entry name" value="Hemerythrin"/>
    <property type="match status" value="1"/>
</dbReference>
<dbReference type="GO" id="GO:0005344">
    <property type="term" value="F:oxygen carrier activity"/>
    <property type="evidence" value="ECO:0007669"/>
    <property type="project" value="UniProtKB-KW"/>
</dbReference>
<dbReference type="CDD" id="cd12107">
    <property type="entry name" value="Hemerythrin"/>
    <property type="match status" value="1"/>
</dbReference>
<dbReference type="STRING" id="1817772.A2527_06330"/>
<keyword evidence="4" id="KW-0408">Iron</keyword>
<evidence type="ECO:0000256" key="2">
    <source>
        <dbReference type="ARBA" id="ARBA00022621"/>
    </source>
</evidence>
<dbReference type="InterPro" id="IPR035938">
    <property type="entry name" value="Hemerythrin-like_sf"/>
</dbReference>
<reference evidence="6 7" key="1">
    <citation type="journal article" date="2016" name="Nat. Commun.">
        <title>Thousands of microbial genomes shed light on interconnected biogeochemical processes in an aquifer system.</title>
        <authorList>
            <person name="Anantharaman K."/>
            <person name="Brown C.T."/>
            <person name="Hug L.A."/>
            <person name="Sharon I."/>
            <person name="Castelle C.J."/>
            <person name="Probst A.J."/>
            <person name="Thomas B.C."/>
            <person name="Singh A."/>
            <person name="Wilkins M.J."/>
            <person name="Karaoz U."/>
            <person name="Brodie E.L."/>
            <person name="Williams K.H."/>
            <person name="Hubbard S.S."/>
            <person name="Banfield J.F."/>
        </authorList>
    </citation>
    <scope>NUCLEOTIDE SEQUENCE [LARGE SCALE GENOMIC DNA]</scope>
</reference>
<dbReference type="PANTHER" id="PTHR37164:SF1">
    <property type="entry name" value="BACTERIOHEMERYTHRIN"/>
    <property type="match status" value="1"/>
</dbReference>